<dbReference type="PANTHER" id="PTHR30309:SF0">
    <property type="entry name" value="GLYCEROL-3-PHOSPHATE ACYLTRANSFERASE-RELATED"/>
    <property type="match status" value="1"/>
</dbReference>
<evidence type="ECO:0000256" key="1">
    <source>
        <dbReference type="ARBA" id="ARBA00022475"/>
    </source>
</evidence>
<evidence type="ECO:0000256" key="3">
    <source>
        <dbReference type="ARBA" id="ARBA00022679"/>
    </source>
</evidence>
<sequence>MKDIIIVIICYLIGNISFSFLLTKLKLKKDIREFGSGNAGTTNVLRVLGKKYAVMVLMGDVLKGVVAVLIGRLFGSSQVVTILCGLAVVIGHNWPALMGFRGGKGIATSIGVFLVYDPIIALICIAIGIIIIAVSKYVSLGSICGMAIFPLVNLVFSRGIQNFIFAFIISVIAIYKHRANIGRLIKGTENKLKL</sequence>
<dbReference type="PANTHER" id="PTHR30309">
    <property type="entry name" value="INNER MEMBRANE PROTEIN YGIH"/>
    <property type="match status" value="1"/>
</dbReference>
<dbReference type="HAMAP" id="MF_01043">
    <property type="entry name" value="PlsY"/>
    <property type="match status" value="1"/>
</dbReference>
<keyword evidence="12" id="KW-1185">Reference proteome</keyword>
<keyword evidence="2 10" id="KW-0444">Lipid biosynthesis</keyword>
<name>A0A366IA46_9FIRM</name>
<comment type="pathway">
    <text evidence="10">Lipid metabolism; phospholipid metabolism.</text>
</comment>
<comment type="catalytic activity">
    <reaction evidence="10">
        <text>an acyl phosphate + sn-glycerol 3-phosphate = a 1-acyl-sn-glycero-3-phosphate + phosphate</text>
        <dbReference type="Rhea" id="RHEA:34075"/>
        <dbReference type="ChEBI" id="CHEBI:43474"/>
        <dbReference type="ChEBI" id="CHEBI:57597"/>
        <dbReference type="ChEBI" id="CHEBI:57970"/>
        <dbReference type="ChEBI" id="CHEBI:59918"/>
        <dbReference type="EC" id="2.3.1.275"/>
    </reaction>
</comment>
<evidence type="ECO:0000313" key="11">
    <source>
        <dbReference type="EMBL" id="RBP65414.1"/>
    </source>
</evidence>
<protein>
    <recommendedName>
        <fullName evidence="10">Glycerol-3-phosphate acyltransferase</fullName>
    </recommendedName>
    <alternativeName>
        <fullName evidence="10">Acyl-PO4 G3P acyltransferase</fullName>
    </alternativeName>
    <alternativeName>
        <fullName evidence="10">Acyl-phosphate--glycerol-3-phosphate acyltransferase</fullName>
    </alternativeName>
    <alternativeName>
        <fullName evidence="10">G3P acyltransferase</fullName>
        <shortName evidence="10">GPAT</shortName>
        <ecNumber evidence="10">2.3.1.275</ecNumber>
    </alternativeName>
    <alternativeName>
        <fullName evidence="10">Lysophosphatidic acid synthase</fullName>
        <shortName evidence="10">LPA synthase</shortName>
    </alternativeName>
</protein>
<evidence type="ECO:0000256" key="2">
    <source>
        <dbReference type="ARBA" id="ARBA00022516"/>
    </source>
</evidence>
<keyword evidence="7 10" id="KW-0472">Membrane</keyword>
<dbReference type="Pfam" id="PF02660">
    <property type="entry name" value="G3P_acyltransf"/>
    <property type="match status" value="1"/>
</dbReference>
<evidence type="ECO:0000256" key="9">
    <source>
        <dbReference type="ARBA" id="ARBA00023264"/>
    </source>
</evidence>
<evidence type="ECO:0000256" key="8">
    <source>
        <dbReference type="ARBA" id="ARBA00023209"/>
    </source>
</evidence>
<keyword evidence="4 10" id="KW-0812">Transmembrane</keyword>
<dbReference type="EMBL" id="QNRX01000007">
    <property type="protein sequence ID" value="RBP65414.1"/>
    <property type="molecule type" value="Genomic_DNA"/>
</dbReference>
<dbReference type="OrthoDB" id="9777124at2"/>
<comment type="similarity">
    <text evidence="10">Belongs to the PlsY family.</text>
</comment>
<feature type="transmembrane region" description="Helical" evidence="10">
    <location>
        <begin position="155"/>
        <end position="175"/>
    </location>
</feature>
<evidence type="ECO:0000256" key="4">
    <source>
        <dbReference type="ARBA" id="ARBA00022692"/>
    </source>
</evidence>
<gene>
    <name evidence="10" type="primary">plsY</name>
    <name evidence="11" type="ORF">DES36_107156</name>
</gene>
<dbReference type="InterPro" id="IPR003811">
    <property type="entry name" value="G3P_acylTferase_PlsY"/>
</dbReference>
<keyword evidence="5 10" id="KW-1133">Transmembrane helix</keyword>
<dbReference type="NCBIfam" id="TIGR00023">
    <property type="entry name" value="glycerol-3-phosphate 1-O-acyltransferase PlsY"/>
    <property type="match status" value="1"/>
</dbReference>
<keyword evidence="3 10" id="KW-0808">Transferase</keyword>
<organism evidence="11 12">
    <name type="scientific">Alkalibaculum bacchi</name>
    <dbReference type="NCBI Taxonomy" id="645887"/>
    <lineage>
        <taxon>Bacteria</taxon>
        <taxon>Bacillati</taxon>
        <taxon>Bacillota</taxon>
        <taxon>Clostridia</taxon>
        <taxon>Eubacteriales</taxon>
        <taxon>Eubacteriaceae</taxon>
        <taxon>Alkalibaculum</taxon>
    </lineage>
</organism>
<dbReference type="AlphaFoldDB" id="A0A366IA46"/>
<dbReference type="SMART" id="SM01207">
    <property type="entry name" value="G3P_acyltransf"/>
    <property type="match status" value="1"/>
</dbReference>
<comment type="subcellular location">
    <subcellularLocation>
        <location evidence="10">Cell membrane</location>
        <topology evidence="10">Multi-pass membrane protein</topology>
    </subcellularLocation>
</comment>
<evidence type="ECO:0000313" key="12">
    <source>
        <dbReference type="Proteomes" id="UP000253490"/>
    </source>
</evidence>
<comment type="caution">
    <text evidence="11">The sequence shown here is derived from an EMBL/GenBank/DDBJ whole genome shotgun (WGS) entry which is preliminary data.</text>
</comment>
<feature type="transmembrane region" description="Helical" evidence="10">
    <location>
        <begin position="6"/>
        <end position="23"/>
    </location>
</feature>
<evidence type="ECO:0000256" key="5">
    <source>
        <dbReference type="ARBA" id="ARBA00022989"/>
    </source>
</evidence>
<comment type="subunit">
    <text evidence="10">Probably interacts with PlsX.</text>
</comment>
<comment type="function">
    <text evidence="10">Catalyzes the transfer of an acyl group from acyl-phosphate (acyl-PO(4)) to glycerol-3-phosphate (G3P) to form lysophosphatidic acid (LPA). This enzyme utilizes acyl-phosphate as fatty acyl donor, but not acyl-CoA or acyl-ACP.</text>
</comment>
<evidence type="ECO:0000256" key="7">
    <source>
        <dbReference type="ARBA" id="ARBA00023136"/>
    </source>
</evidence>
<dbReference type="RefSeq" id="WP_113920527.1">
    <property type="nucleotide sequence ID" value="NZ_QNRX01000007.1"/>
</dbReference>
<dbReference type="GO" id="GO:0008654">
    <property type="term" value="P:phospholipid biosynthetic process"/>
    <property type="evidence" value="ECO:0007669"/>
    <property type="project" value="UniProtKB-UniRule"/>
</dbReference>
<keyword evidence="11" id="KW-0012">Acyltransferase</keyword>
<feature type="transmembrane region" description="Helical" evidence="10">
    <location>
        <begin position="80"/>
        <end position="100"/>
    </location>
</feature>
<keyword evidence="8 10" id="KW-0594">Phospholipid biosynthesis</keyword>
<dbReference type="UniPathway" id="UPA00085"/>
<feature type="transmembrane region" description="Helical" evidence="10">
    <location>
        <begin position="112"/>
        <end position="135"/>
    </location>
</feature>
<keyword evidence="9 10" id="KW-1208">Phospholipid metabolism</keyword>
<keyword evidence="6 10" id="KW-0443">Lipid metabolism</keyword>
<accession>A0A366IA46</accession>
<feature type="transmembrane region" description="Helical" evidence="10">
    <location>
        <begin position="52"/>
        <end position="74"/>
    </location>
</feature>
<proteinExistence type="inferred from homology"/>
<dbReference type="GO" id="GO:0043772">
    <property type="term" value="F:acyl-phosphate glycerol-3-phosphate acyltransferase activity"/>
    <property type="evidence" value="ECO:0007669"/>
    <property type="project" value="UniProtKB-UniRule"/>
</dbReference>
<reference evidence="11 12" key="1">
    <citation type="submission" date="2018-06" db="EMBL/GenBank/DDBJ databases">
        <title>Genomic Encyclopedia of Type Strains, Phase IV (KMG-IV): sequencing the most valuable type-strain genomes for metagenomic binning, comparative biology and taxonomic classification.</title>
        <authorList>
            <person name="Goeker M."/>
        </authorList>
    </citation>
    <scope>NUCLEOTIDE SEQUENCE [LARGE SCALE GENOMIC DNA]</scope>
    <source>
        <strain evidence="11 12">DSM 22112</strain>
    </source>
</reference>
<dbReference type="EC" id="2.3.1.275" evidence="10"/>
<keyword evidence="1 10" id="KW-1003">Cell membrane</keyword>
<dbReference type="Proteomes" id="UP000253490">
    <property type="component" value="Unassembled WGS sequence"/>
</dbReference>
<evidence type="ECO:0000256" key="10">
    <source>
        <dbReference type="HAMAP-Rule" id="MF_01043"/>
    </source>
</evidence>
<evidence type="ECO:0000256" key="6">
    <source>
        <dbReference type="ARBA" id="ARBA00023098"/>
    </source>
</evidence>
<dbReference type="GO" id="GO:0005886">
    <property type="term" value="C:plasma membrane"/>
    <property type="evidence" value="ECO:0007669"/>
    <property type="project" value="UniProtKB-SubCell"/>
</dbReference>